<comment type="cofactor">
    <cofactor evidence="1">
        <name>Mn(2+)</name>
        <dbReference type="ChEBI" id="CHEBI:29035"/>
    </cofactor>
</comment>
<feature type="short sequence motif" description="Nudix box" evidence="4">
    <location>
        <begin position="76"/>
        <end position="97"/>
    </location>
</feature>
<dbReference type="KEGG" id="mmt:Metme_3714"/>
<dbReference type="InterPro" id="IPR022927">
    <property type="entry name" value="RppH"/>
</dbReference>
<dbReference type="STRING" id="857087.Metme_3714"/>
<dbReference type="Proteomes" id="UP000008888">
    <property type="component" value="Chromosome"/>
</dbReference>
<dbReference type="InterPro" id="IPR020084">
    <property type="entry name" value="NUDIX_hydrolase_CS"/>
</dbReference>
<dbReference type="PRINTS" id="PR00502">
    <property type="entry name" value="NUDIXFAMILY"/>
</dbReference>
<dbReference type="GO" id="GO:0005737">
    <property type="term" value="C:cytoplasm"/>
    <property type="evidence" value="ECO:0007669"/>
    <property type="project" value="TreeGrafter"/>
</dbReference>
<dbReference type="PANTHER" id="PTHR23114:SF17">
    <property type="entry name" value="M7GPPPN-MRNA HYDROLASE"/>
    <property type="match status" value="1"/>
</dbReference>
<evidence type="ECO:0000256" key="4">
    <source>
        <dbReference type="HAMAP-Rule" id="MF_00298"/>
    </source>
</evidence>
<dbReference type="SUPFAM" id="SSF55811">
    <property type="entry name" value="Nudix"/>
    <property type="match status" value="1"/>
</dbReference>
<dbReference type="eggNOG" id="COG0494">
    <property type="taxonomic scope" value="Bacteria"/>
</dbReference>
<reference evidence="7" key="3">
    <citation type="submission" date="2011-05" db="EMBL/GenBank/DDBJ databases">
        <title>Complete sequence of Methylomonas methanica MC09.</title>
        <authorList>
            <consortium name="US DOE Joint Genome Institute"/>
            <person name="Lucas S."/>
            <person name="Han J."/>
            <person name="Lapidus A."/>
            <person name="Cheng J.-F."/>
            <person name="Goodwin L."/>
            <person name="Pitluck S."/>
            <person name="Peters L."/>
            <person name="Mikhailova N."/>
            <person name="Teshima H."/>
            <person name="Han C."/>
            <person name="Tapia R."/>
            <person name="Land M."/>
            <person name="Hauser L."/>
            <person name="Kyrpides N."/>
            <person name="Ivanova N."/>
            <person name="Pagani I."/>
            <person name="Stein L."/>
            <person name="Woyke T."/>
        </authorList>
    </citation>
    <scope>NUCLEOTIDE SEQUENCE [LARGE SCALE GENOMIC DNA]</scope>
    <source>
        <strain evidence="7">MC09</strain>
    </source>
</reference>
<dbReference type="PANTHER" id="PTHR23114">
    <property type="entry name" value="M7GPPPN-MRNA HYDROLASE"/>
    <property type="match status" value="1"/>
</dbReference>
<dbReference type="InterPro" id="IPR020476">
    <property type="entry name" value="Nudix_hydrolase"/>
</dbReference>
<dbReference type="Pfam" id="PF00293">
    <property type="entry name" value="NUDIX"/>
    <property type="match status" value="1"/>
</dbReference>
<reference key="2">
    <citation type="submission" date="2011-05" db="EMBL/GenBank/DDBJ databases">
        <title>Complete genome sequence of the aerobic marine methanotroph Methylomonas methanica MC09.</title>
        <authorList>
            <person name="Boden R."/>
            <person name="Cunliffe M."/>
            <person name="Scanlan J."/>
            <person name="Moussard H."/>
            <person name="Kits K.D."/>
            <person name="Klotz M."/>
            <person name="Jetten M."/>
            <person name="Vuilleumier S."/>
            <person name="Han J."/>
            <person name="Peters L."/>
            <person name="Mikhailova N."/>
            <person name="Teshima H."/>
            <person name="Tapia R."/>
            <person name="Kyrpides N."/>
            <person name="Ivanova N."/>
            <person name="Pagani I."/>
            <person name="Cheng J.-F."/>
            <person name="Goodwin L."/>
            <person name="Han C."/>
            <person name="Hauser L."/>
            <person name="Land M."/>
            <person name="Lapidus A."/>
            <person name="Lucas S."/>
            <person name="Pitluck S."/>
            <person name="Woyke T."/>
            <person name="Stein L.Y."/>
            <person name="Murrell C."/>
        </authorList>
    </citation>
    <scope>NUCLEOTIDE SEQUENCE</scope>
    <source>
        <strain>MC09</strain>
    </source>
</reference>
<dbReference type="EC" id="3.6.1.-" evidence="4"/>
<comment type="cofactor">
    <cofactor evidence="4">
        <name>a divalent metal cation</name>
        <dbReference type="ChEBI" id="CHEBI:60240"/>
    </cofactor>
</comment>
<feature type="domain" description="Nudix hydrolase" evidence="5">
    <location>
        <begin position="44"/>
        <end position="187"/>
    </location>
</feature>
<keyword evidence="3 4" id="KW-0378">Hydrolase</keyword>
<comment type="similarity">
    <text evidence="4">Belongs to the Nudix hydrolase family. RppH subfamily.</text>
</comment>
<dbReference type="NCBIfam" id="NF001938">
    <property type="entry name" value="PRK00714.1-5"/>
    <property type="match status" value="1"/>
</dbReference>
<comment type="cofactor">
    <cofactor evidence="2">
        <name>Mg(2+)</name>
        <dbReference type="ChEBI" id="CHEBI:18420"/>
    </cofactor>
</comment>
<reference evidence="6 7" key="1">
    <citation type="journal article" date="2011" name="J. Bacteriol.">
        <title>Complete Genome Sequence of the Aerobic Marine Methanotroph Methylomonas methanica MC09.</title>
        <authorList>
            <person name="Boden R."/>
            <person name="Cunliffe M."/>
            <person name="Scanlan J."/>
            <person name="Moussard H."/>
            <person name="Kits K.D."/>
            <person name="Klotz M.G."/>
            <person name="Jetten M.S."/>
            <person name="Vuilleumier S."/>
            <person name="Han J."/>
            <person name="Peters L."/>
            <person name="Mikhailova N."/>
            <person name="Teshima H."/>
            <person name="Tapia R."/>
            <person name="Kyrpides N."/>
            <person name="Ivanova N."/>
            <person name="Pagani I."/>
            <person name="Cheng J.F."/>
            <person name="Goodwin L."/>
            <person name="Han C."/>
            <person name="Hauser L."/>
            <person name="Land M.L."/>
            <person name="Lapidus A."/>
            <person name="Lucas S."/>
            <person name="Pitluck S."/>
            <person name="Woyke T."/>
            <person name="Stein L."/>
            <person name="Murrell J.C."/>
        </authorList>
    </citation>
    <scope>NUCLEOTIDE SEQUENCE [LARGE SCALE GENOMIC DNA]</scope>
    <source>
        <strain evidence="6 7">MC09</strain>
    </source>
</reference>
<dbReference type="EMBL" id="CP002738">
    <property type="protein sequence ID" value="AEG02072.1"/>
    <property type="molecule type" value="Genomic_DNA"/>
</dbReference>
<dbReference type="GO" id="GO:0034353">
    <property type="term" value="F:mRNA 5'-diphosphatase activity"/>
    <property type="evidence" value="ECO:0007669"/>
    <property type="project" value="TreeGrafter"/>
</dbReference>
<evidence type="ECO:0000256" key="3">
    <source>
        <dbReference type="ARBA" id="ARBA00022801"/>
    </source>
</evidence>
<evidence type="ECO:0000313" key="7">
    <source>
        <dbReference type="Proteomes" id="UP000008888"/>
    </source>
</evidence>
<dbReference type="HAMAP" id="MF_00298">
    <property type="entry name" value="Nudix_RppH"/>
    <property type="match status" value="1"/>
</dbReference>
<dbReference type="InterPro" id="IPR000086">
    <property type="entry name" value="NUDIX_hydrolase_dom"/>
</dbReference>
<evidence type="ECO:0000256" key="2">
    <source>
        <dbReference type="ARBA" id="ARBA00001946"/>
    </source>
</evidence>
<dbReference type="HOGENOM" id="CLU_087195_3_1_6"/>
<dbReference type="NCBIfam" id="NF001937">
    <property type="entry name" value="PRK00714.1-4"/>
    <property type="match status" value="1"/>
</dbReference>
<dbReference type="GO" id="GO:0006402">
    <property type="term" value="P:mRNA catabolic process"/>
    <property type="evidence" value="ECO:0007669"/>
    <property type="project" value="TreeGrafter"/>
</dbReference>
<dbReference type="Gene3D" id="3.90.79.10">
    <property type="entry name" value="Nucleoside Triphosphate Pyrophosphohydrolase"/>
    <property type="match status" value="1"/>
</dbReference>
<organism evidence="6 7">
    <name type="scientific">Methylomonas methanica (strain DSM 25384 / MC09)</name>
    <dbReference type="NCBI Taxonomy" id="857087"/>
    <lineage>
        <taxon>Bacteria</taxon>
        <taxon>Pseudomonadati</taxon>
        <taxon>Pseudomonadota</taxon>
        <taxon>Gammaproteobacteria</taxon>
        <taxon>Methylococcales</taxon>
        <taxon>Methylococcaceae</taxon>
        <taxon>Methylomonas</taxon>
    </lineage>
</organism>
<keyword evidence="7" id="KW-1185">Reference proteome</keyword>
<dbReference type="CDD" id="cd03671">
    <property type="entry name" value="NUDIX_Ap4A_hydrolase_plant_like"/>
    <property type="match status" value="1"/>
</dbReference>
<accession>F9ZWA1</accession>
<evidence type="ECO:0000259" key="5">
    <source>
        <dbReference type="PROSITE" id="PS51462"/>
    </source>
</evidence>
<dbReference type="InterPro" id="IPR015797">
    <property type="entry name" value="NUDIX_hydrolase-like_dom_sf"/>
</dbReference>
<dbReference type="NCBIfam" id="NF001934">
    <property type="entry name" value="PRK00714.1-1"/>
    <property type="match status" value="1"/>
</dbReference>
<evidence type="ECO:0000313" key="6">
    <source>
        <dbReference type="EMBL" id="AEG02072.1"/>
    </source>
</evidence>
<gene>
    <name evidence="4" type="primary">rppH</name>
    <name evidence="4" type="synonym">nudH</name>
    <name evidence="6" type="ordered locus">Metme_3714</name>
</gene>
<name>F9ZWA1_METMM</name>
<protein>
    <recommendedName>
        <fullName evidence="4">RNA pyrophosphohydrolase</fullName>
        <ecNumber evidence="4">3.6.1.-</ecNumber>
    </recommendedName>
    <alternativeName>
        <fullName evidence="4">(Di)nucleoside polyphosphate hydrolase</fullName>
    </alternativeName>
</protein>
<comment type="function">
    <text evidence="4">Accelerates the degradation of transcripts by removing pyrophosphate from the 5'-end of triphosphorylated RNA, leading to a more labile monophosphorylated state that can stimulate subsequent ribonuclease cleavage.</text>
</comment>
<dbReference type="PROSITE" id="PS51462">
    <property type="entry name" value="NUDIX"/>
    <property type="match status" value="1"/>
</dbReference>
<sequence length="212" mass="25021">MASAAYLWNNCAIHFNGLSEYDFSIQSMLRAANNTGFYMIDSKGYRPNVGIILCNDEGRVFWAKRKGANSWQFPQGGIDFDEDPETAMYRELWEETGLRAEHVQLLGRTRYWLRYKLPERYIRKNSLPLCIGQKQIWFMLRLLSDESMVRFDCGQKQEFDNFKWVEYWYPLQDVVYFKRRVYRKAMDELGSLLMADDVQVDAAGYLSGCRES</sequence>
<proteinExistence type="inferred from homology"/>
<evidence type="ECO:0000256" key="1">
    <source>
        <dbReference type="ARBA" id="ARBA00001936"/>
    </source>
</evidence>
<dbReference type="PROSITE" id="PS00893">
    <property type="entry name" value="NUDIX_BOX"/>
    <property type="match status" value="1"/>
</dbReference>
<dbReference type="AlphaFoldDB" id="F9ZWA1"/>